<keyword evidence="1" id="KW-0812">Transmembrane</keyword>
<organism evidence="2 3">
    <name type="scientific">Kutzneria kofuensis</name>
    <dbReference type="NCBI Taxonomy" id="103725"/>
    <lineage>
        <taxon>Bacteria</taxon>
        <taxon>Bacillati</taxon>
        <taxon>Actinomycetota</taxon>
        <taxon>Actinomycetes</taxon>
        <taxon>Pseudonocardiales</taxon>
        <taxon>Pseudonocardiaceae</taxon>
        <taxon>Kutzneria</taxon>
    </lineage>
</organism>
<evidence type="ECO:0000313" key="3">
    <source>
        <dbReference type="Proteomes" id="UP000585638"/>
    </source>
</evidence>
<evidence type="ECO:0000256" key="1">
    <source>
        <dbReference type="SAM" id="Phobius"/>
    </source>
</evidence>
<dbReference type="Proteomes" id="UP000585638">
    <property type="component" value="Unassembled WGS sequence"/>
</dbReference>
<proteinExistence type="predicted"/>
<dbReference type="EMBL" id="JACHIR010000001">
    <property type="protein sequence ID" value="MBB5891038.1"/>
    <property type="molecule type" value="Genomic_DNA"/>
</dbReference>
<sequence length="56" mass="5889">MTKTRPVLWVLLVISAVGNVVTSASGQNVLIGIGFGVLTLAFGGALVAHHYRNRRG</sequence>
<accession>A0A7W9NGF4</accession>
<reference evidence="2 3" key="1">
    <citation type="submission" date="2020-08" db="EMBL/GenBank/DDBJ databases">
        <title>Sequencing the genomes of 1000 actinobacteria strains.</title>
        <authorList>
            <person name="Klenk H.-P."/>
        </authorList>
    </citation>
    <scope>NUCLEOTIDE SEQUENCE [LARGE SCALE GENOMIC DNA]</scope>
    <source>
        <strain evidence="2 3">DSM 43851</strain>
    </source>
</reference>
<dbReference type="AlphaFoldDB" id="A0A7W9NGF4"/>
<keyword evidence="1" id="KW-0472">Membrane</keyword>
<feature type="transmembrane region" description="Helical" evidence="1">
    <location>
        <begin position="33"/>
        <end position="51"/>
    </location>
</feature>
<gene>
    <name evidence="2" type="ORF">BJ998_002234</name>
</gene>
<name>A0A7W9NGF4_9PSEU</name>
<dbReference type="RefSeq" id="WP_184860880.1">
    <property type="nucleotide sequence ID" value="NZ_BAAAWY010000044.1"/>
</dbReference>
<protein>
    <submittedName>
        <fullName evidence="2">Uncharacterized protein</fullName>
    </submittedName>
</protein>
<comment type="caution">
    <text evidence="2">The sequence shown here is derived from an EMBL/GenBank/DDBJ whole genome shotgun (WGS) entry which is preliminary data.</text>
</comment>
<evidence type="ECO:0000313" key="2">
    <source>
        <dbReference type="EMBL" id="MBB5891038.1"/>
    </source>
</evidence>
<keyword evidence="3" id="KW-1185">Reference proteome</keyword>
<keyword evidence="1" id="KW-1133">Transmembrane helix</keyword>